<organism evidence="2 3">
    <name type="scientific">Nakamurella leprariae</name>
    <dbReference type="NCBI Taxonomy" id="2803911"/>
    <lineage>
        <taxon>Bacteria</taxon>
        <taxon>Bacillati</taxon>
        <taxon>Actinomycetota</taxon>
        <taxon>Actinomycetes</taxon>
        <taxon>Nakamurellales</taxon>
        <taxon>Nakamurellaceae</taxon>
        <taxon>Nakamurella</taxon>
    </lineage>
</organism>
<evidence type="ECO:0000313" key="3">
    <source>
        <dbReference type="Proteomes" id="UP000663792"/>
    </source>
</evidence>
<name>A0A938YH19_9ACTN</name>
<keyword evidence="1" id="KW-1133">Transmembrane helix</keyword>
<feature type="transmembrane region" description="Helical" evidence="1">
    <location>
        <begin position="186"/>
        <end position="203"/>
    </location>
</feature>
<dbReference type="InterPro" id="IPR010699">
    <property type="entry name" value="DUF1275"/>
</dbReference>
<dbReference type="PANTHER" id="PTHR37314:SF4">
    <property type="entry name" value="UPF0700 TRANSMEMBRANE PROTEIN YOAK"/>
    <property type="match status" value="1"/>
</dbReference>
<proteinExistence type="predicted"/>
<dbReference type="Pfam" id="PF06912">
    <property type="entry name" value="DUF1275"/>
    <property type="match status" value="1"/>
</dbReference>
<dbReference type="PANTHER" id="PTHR37314">
    <property type="entry name" value="SLR0142 PROTEIN"/>
    <property type="match status" value="1"/>
</dbReference>
<feature type="transmembrane region" description="Helical" evidence="1">
    <location>
        <begin position="20"/>
        <end position="38"/>
    </location>
</feature>
<evidence type="ECO:0000256" key="1">
    <source>
        <dbReference type="SAM" id="Phobius"/>
    </source>
</evidence>
<keyword evidence="3" id="KW-1185">Reference proteome</keyword>
<dbReference type="Proteomes" id="UP000663792">
    <property type="component" value="Unassembled WGS sequence"/>
</dbReference>
<sequence length="240" mass="24203">MPASGPDRTTRVLRQHVSALLLLTAATGVIDAVSYLSLDQVFTGNMTGNVLFIGFALVGVDDIPFLNNLVALLGFAAGAIVAARFVGRGHPLTVPTRSLLTIGANTAVSIVVAAVWLVMGTLGTPVMVVLTALLATAMGAQVAAVRPIGNADITTVVVTSTLANLSRDSRLAGAPAGSGHRWVQRLGAIVAMGTGALVGAAIVRAGSGAVALTVGAGLMLVAIAVLWISARENHRSAVAD</sequence>
<gene>
    <name evidence="2" type="ORF">JL106_18955</name>
</gene>
<dbReference type="EMBL" id="JAERWK010000026">
    <property type="protein sequence ID" value="MBM9469371.1"/>
    <property type="molecule type" value="Genomic_DNA"/>
</dbReference>
<comment type="caution">
    <text evidence="2">The sequence shown here is derived from an EMBL/GenBank/DDBJ whole genome shotgun (WGS) entry which is preliminary data.</text>
</comment>
<keyword evidence="1" id="KW-0812">Transmembrane</keyword>
<feature type="transmembrane region" description="Helical" evidence="1">
    <location>
        <begin position="99"/>
        <end position="119"/>
    </location>
</feature>
<accession>A0A938YH19</accession>
<dbReference type="AlphaFoldDB" id="A0A938YH19"/>
<feature type="transmembrane region" description="Helical" evidence="1">
    <location>
        <begin position="209"/>
        <end position="228"/>
    </location>
</feature>
<keyword evidence="1" id="KW-0472">Membrane</keyword>
<feature type="transmembrane region" description="Helical" evidence="1">
    <location>
        <begin position="65"/>
        <end position="87"/>
    </location>
</feature>
<protein>
    <submittedName>
        <fullName evidence="2">DUF1275 domain-containing protein</fullName>
    </submittedName>
</protein>
<reference evidence="2" key="1">
    <citation type="submission" date="2021-01" db="EMBL/GenBank/DDBJ databases">
        <title>YIM 132084 draft genome.</title>
        <authorList>
            <person name="An D."/>
        </authorList>
    </citation>
    <scope>NUCLEOTIDE SEQUENCE</scope>
    <source>
        <strain evidence="2">YIM 132084</strain>
    </source>
</reference>
<evidence type="ECO:0000313" key="2">
    <source>
        <dbReference type="EMBL" id="MBM9469371.1"/>
    </source>
</evidence>
<dbReference type="RefSeq" id="WP_205262335.1">
    <property type="nucleotide sequence ID" value="NZ_JAERWK010000026.1"/>
</dbReference>